<evidence type="ECO:0000313" key="2">
    <source>
        <dbReference type="EMBL" id="HIX48299.1"/>
    </source>
</evidence>
<evidence type="ECO:0008006" key="4">
    <source>
        <dbReference type="Google" id="ProtNLM"/>
    </source>
</evidence>
<feature type="transmembrane region" description="Helical" evidence="1">
    <location>
        <begin position="162"/>
        <end position="183"/>
    </location>
</feature>
<feature type="transmembrane region" description="Helical" evidence="1">
    <location>
        <begin position="238"/>
        <end position="257"/>
    </location>
</feature>
<keyword evidence="1" id="KW-0472">Membrane</keyword>
<feature type="transmembrane region" description="Helical" evidence="1">
    <location>
        <begin position="71"/>
        <end position="92"/>
    </location>
</feature>
<evidence type="ECO:0000313" key="3">
    <source>
        <dbReference type="Proteomes" id="UP000824243"/>
    </source>
</evidence>
<reference evidence="2" key="2">
    <citation type="submission" date="2021-04" db="EMBL/GenBank/DDBJ databases">
        <authorList>
            <person name="Gilroy R."/>
        </authorList>
    </citation>
    <scope>NUCLEOTIDE SEQUENCE</scope>
    <source>
        <strain evidence="2">ChiSjej5B23-15282</strain>
    </source>
</reference>
<dbReference type="PROSITE" id="PS51257">
    <property type="entry name" value="PROKAR_LIPOPROTEIN"/>
    <property type="match status" value="1"/>
</dbReference>
<accession>A0A9D1VWL3</accession>
<dbReference type="Proteomes" id="UP000824243">
    <property type="component" value="Unassembled WGS sequence"/>
</dbReference>
<reference evidence="2" key="1">
    <citation type="journal article" date="2021" name="PeerJ">
        <title>Extensive microbial diversity within the chicken gut microbiome revealed by metagenomics and culture.</title>
        <authorList>
            <person name="Gilroy R."/>
            <person name="Ravi A."/>
            <person name="Getino M."/>
            <person name="Pursley I."/>
            <person name="Horton D.L."/>
            <person name="Alikhan N.F."/>
            <person name="Baker D."/>
            <person name="Gharbi K."/>
            <person name="Hall N."/>
            <person name="Watson M."/>
            <person name="Adriaenssens E.M."/>
            <person name="Foster-Nyarko E."/>
            <person name="Jarju S."/>
            <person name="Secka A."/>
            <person name="Antonio M."/>
            <person name="Oren A."/>
            <person name="Chaudhuri R.R."/>
            <person name="La Ragione R."/>
            <person name="Hildebrand F."/>
            <person name="Pallen M.J."/>
        </authorList>
    </citation>
    <scope>NUCLEOTIDE SEQUENCE</scope>
    <source>
        <strain evidence="2">ChiSjej5B23-15282</strain>
    </source>
</reference>
<proteinExistence type="predicted"/>
<sequence length="269" mass="30263">MRKIKKAMSVPHIWMYLVPLCIVLISCRFFQINIQALEQMRGEEIGLSVADYVVEFYKGELPYERSAQQPFNIPALWSLYFIYFFAVTGKRISSSFSKYQQQILLRKKTRGHWWMSCMGGIFLESAVFLAVSFLGFLIFGIFSGAEINGNNTELQWEYNGLMLKEINTAGLVMGLAVLSLVVMNTIASVQCVLSVMINAVAGFIVPVAVLAGSAFFRLPLLIFNYLMLLRYERFAGSGVNAAQCLAVCIPLTAVMLYTGGRIIKKKDFF</sequence>
<name>A0A9D1VWL3_9FIRM</name>
<comment type="caution">
    <text evidence="2">The sequence shown here is derived from an EMBL/GenBank/DDBJ whole genome shotgun (WGS) entry which is preliminary data.</text>
</comment>
<feature type="transmembrane region" description="Helical" evidence="1">
    <location>
        <begin position="195"/>
        <end position="218"/>
    </location>
</feature>
<protein>
    <recommendedName>
        <fullName evidence="4">ABC-2 family transporter protein</fullName>
    </recommendedName>
</protein>
<organism evidence="2 3">
    <name type="scientific">Candidatus Mediterraneibacter caccavium</name>
    <dbReference type="NCBI Taxonomy" id="2838661"/>
    <lineage>
        <taxon>Bacteria</taxon>
        <taxon>Bacillati</taxon>
        <taxon>Bacillota</taxon>
        <taxon>Clostridia</taxon>
        <taxon>Lachnospirales</taxon>
        <taxon>Lachnospiraceae</taxon>
        <taxon>Mediterraneibacter</taxon>
    </lineage>
</organism>
<feature type="transmembrane region" description="Helical" evidence="1">
    <location>
        <begin position="113"/>
        <end position="142"/>
    </location>
</feature>
<keyword evidence="1" id="KW-0812">Transmembrane</keyword>
<feature type="transmembrane region" description="Helical" evidence="1">
    <location>
        <begin position="12"/>
        <end position="31"/>
    </location>
</feature>
<dbReference type="AlphaFoldDB" id="A0A9D1VWL3"/>
<evidence type="ECO:0000256" key="1">
    <source>
        <dbReference type="SAM" id="Phobius"/>
    </source>
</evidence>
<keyword evidence="1" id="KW-1133">Transmembrane helix</keyword>
<gene>
    <name evidence="2" type="ORF">H9981_04715</name>
</gene>
<dbReference type="EMBL" id="DXFA01000086">
    <property type="protein sequence ID" value="HIX48299.1"/>
    <property type="molecule type" value="Genomic_DNA"/>
</dbReference>